<protein>
    <submittedName>
        <fullName evidence="2">Polysaccharide pyruvyl transferase</fullName>
    </submittedName>
</protein>
<dbReference type="PANTHER" id="PTHR36836">
    <property type="entry name" value="COLANIC ACID BIOSYNTHESIS PROTEIN WCAK"/>
    <property type="match status" value="1"/>
</dbReference>
<evidence type="ECO:0000313" key="3">
    <source>
        <dbReference type="Proteomes" id="UP000239895"/>
    </source>
</evidence>
<dbReference type="RefSeq" id="WP_125206519.1">
    <property type="nucleotide sequence ID" value="NZ_PVTX01000006.1"/>
</dbReference>
<comment type="caution">
    <text evidence="2">The sequence shown here is derived from an EMBL/GenBank/DDBJ whole genome shotgun (WGS) entry which is preliminary data.</text>
</comment>
<dbReference type="PANTHER" id="PTHR36836:SF1">
    <property type="entry name" value="COLANIC ACID BIOSYNTHESIS PROTEIN WCAK"/>
    <property type="match status" value="1"/>
</dbReference>
<keyword evidence="2" id="KW-0808">Transferase</keyword>
<dbReference type="GO" id="GO:0016740">
    <property type="term" value="F:transferase activity"/>
    <property type="evidence" value="ECO:0007669"/>
    <property type="project" value="UniProtKB-KW"/>
</dbReference>
<organism evidence="2 3">
    <name type="scientific">Isoptericola halotolerans</name>
    <dbReference type="NCBI Taxonomy" id="300560"/>
    <lineage>
        <taxon>Bacteria</taxon>
        <taxon>Bacillati</taxon>
        <taxon>Actinomycetota</taxon>
        <taxon>Actinomycetes</taxon>
        <taxon>Micrococcales</taxon>
        <taxon>Promicromonosporaceae</taxon>
        <taxon>Isoptericola</taxon>
    </lineage>
</organism>
<proteinExistence type="predicted"/>
<keyword evidence="3" id="KW-1185">Reference proteome</keyword>
<evidence type="ECO:0000259" key="1">
    <source>
        <dbReference type="Pfam" id="PF04230"/>
    </source>
</evidence>
<dbReference type="SUPFAM" id="SSF53756">
    <property type="entry name" value="UDP-Glycosyltransferase/glycogen phosphorylase"/>
    <property type="match status" value="1"/>
</dbReference>
<evidence type="ECO:0000313" key="2">
    <source>
        <dbReference type="EMBL" id="PRZ06538.1"/>
    </source>
</evidence>
<dbReference type="Proteomes" id="UP000239895">
    <property type="component" value="Unassembled WGS sequence"/>
</dbReference>
<name>A0ABX5EEW0_9MICO</name>
<reference evidence="2 3" key="1">
    <citation type="submission" date="2018-03" db="EMBL/GenBank/DDBJ databases">
        <title>Comparative analysis of microorganisms from saline springs in Andes Mountain Range, Colombia.</title>
        <authorList>
            <person name="Rubin E."/>
        </authorList>
    </citation>
    <scope>NUCLEOTIDE SEQUENCE [LARGE SCALE GENOMIC DNA]</scope>
    <source>
        <strain evidence="2 3">CG 23</strain>
    </source>
</reference>
<dbReference type="InterPro" id="IPR007345">
    <property type="entry name" value="Polysacch_pyruvyl_Trfase"/>
</dbReference>
<sequence length="404" mass="43300">MTRRRACVLRMHEAQTRVNWGGRSTSLALAEILERHAGRTVVSTIGAPHILGQLGDTDVRTDGHSVFEVVEELAVEIAAPRPATTKLAEVQAAISAADELVVNGEGDFILTERLTLVRTMAMMRAATLLGKPVYLVNSILSYAPGRTDADALALDEVGRTLACCDAVVYRDPASLALHQELYPDVSASWLPDALFAWSAHVQDTPAGRSGYTPETEGLPLPVHRLLADGRPYVVLSGTSRFGIDTEVLRETIAALQERLATAGVDVVFAGSDKPDRRLADALEGLHIHRVDPQIPLSAATRLLWSASAMVSGRYHPSILASLGGTPFLLMESNSHKTRSLLDVVDNCWRREEQPFFSGGVAQAADLADAVTEVRSHRGARSVVRRSAVANGVVVSEGIAAVLSG</sequence>
<dbReference type="Pfam" id="PF04230">
    <property type="entry name" value="PS_pyruv_trans"/>
    <property type="match status" value="1"/>
</dbReference>
<accession>A0ABX5EEW0</accession>
<feature type="domain" description="Polysaccharide pyruvyl transferase" evidence="1">
    <location>
        <begin position="88"/>
        <end position="332"/>
    </location>
</feature>
<dbReference type="EMBL" id="PVTX01000006">
    <property type="protein sequence ID" value="PRZ06538.1"/>
    <property type="molecule type" value="Genomic_DNA"/>
</dbReference>
<gene>
    <name evidence="2" type="ORF">BCL65_106213</name>
</gene>